<keyword evidence="1" id="KW-0812">Transmembrane</keyword>
<gene>
    <name evidence="2" type="ORF">BEWA_027700</name>
</gene>
<evidence type="ECO:0000256" key="1">
    <source>
        <dbReference type="SAM" id="Phobius"/>
    </source>
</evidence>
<accession>L0AY51</accession>
<dbReference type="VEuPathDB" id="PiroplasmaDB:BEWA_027700"/>
<feature type="transmembrane region" description="Helical" evidence="1">
    <location>
        <begin position="150"/>
        <end position="176"/>
    </location>
</feature>
<dbReference type="Proteomes" id="UP000031512">
    <property type="component" value="Chromosome 1"/>
</dbReference>
<protein>
    <submittedName>
        <fullName evidence="2">Uncharacterized protein</fullName>
    </submittedName>
</protein>
<dbReference type="RefSeq" id="XP_004829587.1">
    <property type="nucleotide sequence ID" value="XM_004829530.1"/>
</dbReference>
<keyword evidence="3" id="KW-1185">Reference proteome</keyword>
<feature type="transmembrane region" description="Helical" evidence="1">
    <location>
        <begin position="63"/>
        <end position="82"/>
    </location>
</feature>
<keyword evidence="1" id="KW-0472">Membrane</keyword>
<dbReference type="KEGG" id="beq:BEWA_027700"/>
<feature type="transmembrane region" description="Helical" evidence="1">
    <location>
        <begin position="335"/>
        <end position="355"/>
    </location>
</feature>
<organism evidence="2 3">
    <name type="scientific">Theileria equi strain WA</name>
    <dbReference type="NCBI Taxonomy" id="1537102"/>
    <lineage>
        <taxon>Eukaryota</taxon>
        <taxon>Sar</taxon>
        <taxon>Alveolata</taxon>
        <taxon>Apicomplexa</taxon>
        <taxon>Aconoidasida</taxon>
        <taxon>Piroplasmida</taxon>
        <taxon>Theileriidae</taxon>
        <taxon>Theileria</taxon>
    </lineage>
</organism>
<dbReference type="OrthoDB" id="364817at2759"/>
<feature type="transmembrane region" description="Helical" evidence="1">
    <location>
        <begin position="21"/>
        <end position="43"/>
    </location>
</feature>
<feature type="transmembrane region" description="Helical" evidence="1">
    <location>
        <begin position="121"/>
        <end position="138"/>
    </location>
</feature>
<feature type="transmembrane region" description="Helical" evidence="1">
    <location>
        <begin position="375"/>
        <end position="396"/>
    </location>
</feature>
<name>L0AY51_THEEQ</name>
<sequence>MLSQPQMQMAEDKRDEGLKNAAAFFAGLAIYQLAHFAISAGNFSVVRFQIPRSLVGLYINRFIISYRIATFIGNTTMTIYDISRGPYMTGISIALRWSDAVTYIISLTSFCSGGAQGNLTLHYWVIVAVELINGWSFVATVKIGSKQMPYLLASFPLSGIFASSYHLTFIFFWELFGLSNTFYWLVFYQKVLAIIIATVSAVLWTMAYKGETAEQTGQDAEALNLSGAWSPILMIALGYSLQNMFYPSIAPYKIIGLERGYRIDVTTLITGAIPPLTILVLKHFELSPDRQWKSPHDIWHWVWPLFGLQLTCAFIFILTLHYPDWSLPRTMRTNVFVLALFTISYDLSAQILRVVGSNGASRQTNGSQDNSKVDTFATCFYSFTQIIFAFLGDGYLRVYSKYEKNRENWPTKHCNKKRAFWFWTWSTTKVACKAMKSAFTRDVRAEIQTNKEYLFIVYEDAPPECENHLFDLPFIHKTESSKDYYSLKRAYIFH</sequence>
<dbReference type="STRING" id="1537102.L0AY51"/>
<dbReference type="EMBL" id="CP001669">
    <property type="protein sequence ID" value="AFZ79921.1"/>
    <property type="molecule type" value="Genomic_DNA"/>
</dbReference>
<feature type="transmembrane region" description="Helical" evidence="1">
    <location>
        <begin position="301"/>
        <end position="323"/>
    </location>
</feature>
<proteinExistence type="predicted"/>
<keyword evidence="1" id="KW-1133">Transmembrane helix</keyword>
<evidence type="ECO:0000313" key="3">
    <source>
        <dbReference type="Proteomes" id="UP000031512"/>
    </source>
</evidence>
<evidence type="ECO:0000313" key="2">
    <source>
        <dbReference type="EMBL" id="AFZ79921.1"/>
    </source>
</evidence>
<dbReference type="GeneID" id="15806180"/>
<reference evidence="2 3" key="1">
    <citation type="journal article" date="2012" name="BMC Genomics">
        <title>Comparative genomic analysis and phylogenetic position of Theileria equi.</title>
        <authorList>
            <person name="Kappmeyer L.S."/>
            <person name="Thiagarajan M."/>
            <person name="Herndon D.R."/>
            <person name="Ramsay J.D."/>
            <person name="Caler E."/>
            <person name="Djikeng A."/>
            <person name="Gillespie J.J."/>
            <person name="Lau A.O."/>
            <person name="Roalson E.H."/>
            <person name="Silva J.C."/>
            <person name="Silva M.G."/>
            <person name="Suarez C.E."/>
            <person name="Ueti M.W."/>
            <person name="Nene V.M."/>
            <person name="Mealey R.H."/>
            <person name="Knowles D.P."/>
            <person name="Brayton K.A."/>
        </authorList>
    </citation>
    <scope>NUCLEOTIDE SEQUENCE [LARGE SCALE GENOMIC DNA]</scope>
    <source>
        <strain evidence="2 3">WA</strain>
    </source>
</reference>
<feature type="transmembrane region" description="Helical" evidence="1">
    <location>
        <begin position="182"/>
        <end position="204"/>
    </location>
</feature>
<dbReference type="AlphaFoldDB" id="L0AY51"/>